<dbReference type="RefSeq" id="WP_038987146.1">
    <property type="nucleotide sequence ID" value="NZ_JWJO01000042.1"/>
</dbReference>
<dbReference type="EMBL" id="LQNU01000073">
    <property type="protein sequence ID" value="KZE77188.1"/>
    <property type="molecule type" value="Genomic_DNA"/>
</dbReference>
<organism evidence="3 4">
    <name type="scientific">Myroides marinus</name>
    <dbReference type="NCBI Taxonomy" id="703342"/>
    <lineage>
        <taxon>Bacteria</taxon>
        <taxon>Pseudomonadati</taxon>
        <taxon>Bacteroidota</taxon>
        <taxon>Flavobacteriia</taxon>
        <taxon>Flavobacteriales</taxon>
        <taxon>Flavobacteriaceae</taxon>
        <taxon>Myroides</taxon>
    </lineage>
</organism>
<evidence type="ECO:0000313" key="3">
    <source>
        <dbReference type="EMBL" id="KZE77188.1"/>
    </source>
</evidence>
<sequence length="495" mass="58120">MKALYIFIILFFTQMLNAQSHSEHLDLWLIQKNKRAYVPEHILFLNQHTQEYGRLAIDYTKTSGEYKKSQEAENSKDFKFSAEGFADIYKFKAYGNFSYAKTFENKLANDLRGKKDIFNPFYFYANHPNNFQNQQYFANTMFSYELVNKKLFVGFGIDFDYNWTTGNNDPRPDVINYFIRYKGDIAWQLDKHSIGLRATYGKVTEENNIMYKNNEYKSSNKYKDRFLNISLGYGDIVLSDQNLLLDRKAKENTYTLAHQYTGDQLEVATLAKISSYDENSELNKYKQSFDVYNRFKNKQLTLQSMLTYTPTDHRQYQLSVKYNNYDGKNLRQVEGLNYKVDHYNANAQLLASLSKLFRDTDVQLGLDHTLYSTVRRDYAIGVYSDEKQLLNKVIINTIWDKKDHFYQVNVTPLYRVKLVNDLTIPETQHTNFTDQVIIPNHQYNNNNALGIQGEVGYGNKTWLNQYSLYFAISGHYLQSDGLDRSSLNLSLKLYL</sequence>
<comment type="caution">
    <text evidence="3">The sequence shown here is derived from an EMBL/GenBank/DDBJ whole genome shotgun (WGS) entry which is preliminary data.</text>
</comment>
<name>A0A163X239_9FLAO</name>
<dbReference type="InterPro" id="IPR049236">
    <property type="entry name" value="DUF6850"/>
</dbReference>
<evidence type="ECO:0000313" key="4">
    <source>
        <dbReference type="Proteomes" id="UP000076630"/>
    </source>
</evidence>
<feature type="domain" description="DUF6850" evidence="2">
    <location>
        <begin position="45"/>
        <end position="495"/>
    </location>
</feature>
<dbReference type="Proteomes" id="UP000076630">
    <property type="component" value="Unassembled WGS sequence"/>
</dbReference>
<gene>
    <name evidence="3" type="ORF">AV926_14760</name>
</gene>
<feature type="chain" id="PRO_5007847308" description="DUF6850 domain-containing protein" evidence="1">
    <location>
        <begin position="19"/>
        <end position="495"/>
    </location>
</feature>
<keyword evidence="4" id="KW-1185">Reference proteome</keyword>
<accession>A0A163X239</accession>
<protein>
    <recommendedName>
        <fullName evidence="2">DUF6850 domain-containing protein</fullName>
    </recommendedName>
</protein>
<proteinExistence type="predicted"/>
<dbReference type="Pfam" id="PF21012">
    <property type="entry name" value="DUF6850"/>
    <property type="match status" value="1"/>
</dbReference>
<evidence type="ECO:0000259" key="2">
    <source>
        <dbReference type="Pfam" id="PF21012"/>
    </source>
</evidence>
<reference evidence="3 4" key="1">
    <citation type="submission" date="2016-01" db="EMBL/GenBank/DDBJ databases">
        <title>Whole genome sequencing of Myroides marinus L41.</title>
        <authorList>
            <person name="Hong K.W."/>
        </authorList>
    </citation>
    <scope>NUCLEOTIDE SEQUENCE [LARGE SCALE GENOMIC DNA]</scope>
    <source>
        <strain evidence="3 4">L41</strain>
    </source>
</reference>
<evidence type="ECO:0000256" key="1">
    <source>
        <dbReference type="SAM" id="SignalP"/>
    </source>
</evidence>
<dbReference type="AlphaFoldDB" id="A0A163X239"/>
<feature type="signal peptide" evidence="1">
    <location>
        <begin position="1"/>
        <end position="18"/>
    </location>
</feature>
<dbReference type="OrthoDB" id="831538at2"/>
<keyword evidence="1" id="KW-0732">Signal</keyword>